<evidence type="ECO:0000256" key="5">
    <source>
        <dbReference type="ARBA" id="ARBA00048200"/>
    </source>
</evidence>
<dbReference type="RefSeq" id="WP_130603225.1">
    <property type="nucleotide sequence ID" value="NZ_CP036200.1"/>
</dbReference>
<proteinExistence type="inferred from homology"/>
<dbReference type="Proteomes" id="UP000291106">
    <property type="component" value="Chromosome"/>
</dbReference>
<feature type="domain" description="RmlD-like substrate binding" evidence="7">
    <location>
        <begin position="1"/>
        <end position="295"/>
    </location>
</feature>
<dbReference type="GO" id="GO:0008831">
    <property type="term" value="F:dTDP-4-dehydrorhamnose reductase activity"/>
    <property type="evidence" value="ECO:0007669"/>
    <property type="project" value="UniProtKB-EC"/>
</dbReference>
<dbReference type="InterPro" id="IPR036291">
    <property type="entry name" value="NAD(P)-bd_dom_sf"/>
</dbReference>
<comment type="similarity">
    <text evidence="2 6">Belongs to the dTDP-4-dehydrorhamnose reductase family.</text>
</comment>
<evidence type="ECO:0000259" key="7">
    <source>
        <dbReference type="Pfam" id="PF04321"/>
    </source>
</evidence>
<comment type="function">
    <text evidence="6">Catalyzes the reduction of dTDP-6-deoxy-L-lyxo-4-hexulose to yield dTDP-L-rhamnose.</text>
</comment>
<evidence type="ECO:0000256" key="2">
    <source>
        <dbReference type="ARBA" id="ARBA00010944"/>
    </source>
</evidence>
<dbReference type="AlphaFoldDB" id="A0A411PML0"/>
<keyword evidence="6 8" id="KW-0560">Oxidoreductase</keyword>
<evidence type="ECO:0000256" key="3">
    <source>
        <dbReference type="ARBA" id="ARBA00012929"/>
    </source>
</evidence>
<comment type="pathway">
    <text evidence="1 6">Carbohydrate biosynthesis; dTDP-L-rhamnose biosynthesis.</text>
</comment>
<dbReference type="GO" id="GO:0009243">
    <property type="term" value="P:O antigen biosynthetic process"/>
    <property type="evidence" value="ECO:0007669"/>
    <property type="project" value="UniProtKB-UniPathway"/>
</dbReference>
<accession>A0A411PML0</accession>
<dbReference type="NCBIfam" id="TIGR01214">
    <property type="entry name" value="rmlD"/>
    <property type="match status" value="1"/>
</dbReference>
<evidence type="ECO:0000256" key="1">
    <source>
        <dbReference type="ARBA" id="ARBA00004781"/>
    </source>
</evidence>
<dbReference type="PANTHER" id="PTHR10491:SF4">
    <property type="entry name" value="METHIONINE ADENOSYLTRANSFERASE 2 SUBUNIT BETA"/>
    <property type="match status" value="1"/>
</dbReference>
<organism evidence="8 9">
    <name type="scientific">Shewanella maritima</name>
    <dbReference type="NCBI Taxonomy" id="2520507"/>
    <lineage>
        <taxon>Bacteria</taxon>
        <taxon>Pseudomonadati</taxon>
        <taxon>Pseudomonadota</taxon>
        <taxon>Gammaproteobacteria</taxon>
        <taxon>Alteromonadales</taxon>
        <taxon>Shewanellaceae</taxon>
        <taxon>Shewanella</taxon>
    </lineage>
</organism>
<dbReference type="OrthoDB" id="9803892at2"/>
<dbReference type="UniPathway" id="UPA00124"/>
<dbReference type="Gene3D" id="3.90.25.10">
    <property type="entry name" value="UDP-galactose 4-epimerase, domain 1"/>
    <property type="match status" value="1"/>
</dbReference>
<dbReference type="EMBL" id="CP036200">
    <property type="protein sequence ID" value="QBF84780.1"/>
    <property type="molecule type" value="Genomic_DNA"/>
</dbReference>
<dbReference type="SUPFAM" id="SSF51735">
    <property type="entry name" value="NAD(P)-binding Rossmann-fold domains"/>
    <property type="match status" value="1"/>
</dbReference>
<dbReference type="InterPro" id="IPR005913">
    <property type="entry name" value="dTDP_dehydrorham_reduct"/>
</dbReference>
<evidence type="ECO:0000313" key="9">
    <source>
        <dbReference type="Proteomes" id="UP000291106"/>
    </source>
</evidence>
<dbReference type="CDD" id="cd05254">
    <property type="entry name" value="dTDP_HR_like_SDR_e"/>
    <property type="match status" value="1"/>
</dbReference>
<evidence type="ECO:0000256" key="6">
    <source>
        <dbReference type="RuleBase" id="RU364082"/>
    </source>
</evidence>
<name>A0A411PML0_9GAMM</name>
<dbReference type="KEGG" id="smai:EXU30_03565"/>
<dbReference type="GO" id="GO:0019305">
    <property type="term" value="P:dTDP-rhamnose biosynthetic process"/>
    <property type="evidence" value="ECO:0007669"/>
    <property type="project" value="UniProtKB-UniPathway"/>
</dbReference>
<dbReference type="Gene3D" id="3.40.50.720">
    <property type="entry name" value="NAD(P)-binding Rossmann-like Domain"/>
    <property type="match status" value="1"/>
</dbReference>
<dbReference type="Pfam" id="PF04321">
    <property type="entry name" value="RmlD_sub_bind"/>
    <property type="match status" value="1"/>
</dbReference>
<protein>
    <recommendedName>
        <fullName evidence="4 6">dTDP-4-dehydrorhamnose reductase</fullName>
        <ecNumber evidence="3 6">1.1.1.133</ecNumber>
    </recommendedName>
</protein>
<dbReference type="EC" id="1.1.1.133" evidence="3 6"/>
<dbReference type="GO" id="GO:0005829">
    <property type="term" value="C:cytosol"/>
    <property type="evidence" value="ECO:0007669"/>
    <property type="project" value="TreeGrafter"/>
</dbReference>
<sequence length="305" mass="33377">MKVLITGKGGQLATELIKVFPNKFDVVALSSHELDIVDAESVERSIAAVKPAIVINAAAYTAVDKAEDNQQRAFDVNYLGCENLAHACKAAGCSLIHVSTDFVFDGKKATPYFVDDVPNPINVYGASKLRGERGITNVLEDAVVIRTAWVYSGTGNNFVKTMLSLMQNKPELSVICDQIGTPTWANGLAQFILHIASKYGEGERQSLVPKPVTYHWTDAGVASWYDFAVAIRDLGIEKGILKQAIPINPIPASQYPLPAERPSFSVLDKTETEGSTGFKTTHWRHQLDKMLDEYTEDSKLSEGKT</sequence>
<gene>
    <name evidence="8" type="primary">rfbD</name>
    <name evidence="8" type="ORF">EXU30_03565</name>
</gene>
<comment type="cofactor">
    <cofactor evidence="6">
        <name>Mg(2+)</name>
        <dbReference type="ChEBI" id="CHEBI:18420"/>
    </cofactor>
    <text evidence="6">Binds 1 Mg(2+) ion per monomer.</text>
</comment>
<comment type="catalytic activity">
    <reaction evidence="5 6">
        <text>dTDP-beta-L-rhamnose + NADP(+) = dTDP-4-dehydro-beta-L-rhamnose + NADPH + H(+)</text>
        <dbReference type="Rhea" id="RHEA:21796"/>
        <dbReference type="ChEBI" id="CHEBI:15378"/>
        <dbReference type="ChEBI" id="CHEBI:57510"/>
        <dbReference type="ChEBI" id="CHEBI:57783"/>
        <dbReference type="ChEBI" id="CHEBI:58349"/>
        <dbReference type="ChEBI" id="CHEBI:62830"/>
        <dbReference type="EC" id="1.1.1.133"/>
    </reaction>
</comment>
<evidence type="ECO:0000256" key="4">
    <source>
        <dbReference type="ARBA" id="ARBA00017099"/>
    </source>
</evidence>
<evidence type="ECO:0000313" key="8">
    <source>
        <dbReference type="EMBL" id="QBF84780.1"/>
    </source>
</evidence>
<dbReference type="PANTHER" id="PTHR10491">
    <property type="entry name" value="DTDP-4-DEHYDRORHAMNOSE REDUCTASE"/>
    <property type="match status" value="1"/>
</dbReference>
<keyword evidence="6" id="KW-0521">NADP</keyword>
<dbReference type="UniPathway" id="UPA00281"/>
<keyword evidence="9" id="KW-1185">Reference proteome</keyword>
<reference evidence="8 9" key="1">
    <citation type="submission" date="2019-02" db="EMBL/GenBank/DDBJ databases">
        <title>Shewanella sp. D4-2 isolated from Dokdo Island.</title>
        <authorList>
            <person name="Baek K."/>
        </authorList>
    </citation>
    <scope>NUCLEOTIDE SEQUENCE [LARGE SCALE GENOMIC DNA]</scope>
    <source>
        <strain evidence="8 9">D4-2</strain>
    </source>
</reference>
<dbReference type="InterPro" id="IPR029903">
    <property type="entry name" value="RmlD-like-bd"/>
</dbReference>